<feature type="transmembrane region" description="Helical" evidence="5">
    <location>
        <begin position="52"/>
        <end position="75"/>
    </location>
</feature>
<dbReference type="PANTHER" id="PTHR23291:SF84">
    <property type="entry name" value="INHIBITOR OF APOPTOSIS-PROMOTING BAX1 PROTEIN"/>
    <property type="match status" value="1"/>
</dbReference>
<accession>A0A392MLD2</accession>
<feature type="transmembrane region" description="Helical" evidence="5">
    <location>
        <begin position="87"/>
        <end position="108"/>
    </location>
</feature>
<evidence type="ECO:0000256" key="3">
    <source>
        <dbReference type="ARBA" id="ARBA00022989"/>
    </source>
</evidence>
<feature type="transmembrane region" description="Helical" evidence="5">
    <location>
        <begin position="175"/>
        <end position="195"/>
    </location>
</feature>
<organism evidence="6 7">
    <name type="scientific">Trifolium medium</name>
    <dbReference type="NCBI Taxonomy" id="97028"/>
    <lineage>
        <taxon>Eukaryota</taxon>
        <taxon>Viridiplantae</taxon>
        <taxon>Streptophyta</taxon>
        <taxon>Embryophyta</taxon>
        <taxon>Tracheophyta</taxon>
        <taxon>Spermatophyta</taxon>
        <taxon>Magnoliopsida</taxon>
        <taxon>eudicotyledons</taxon>
        <taxon>Gunneridae</taxon>
        <taxon>Pentapetalae</taxon>
        <taxon>rosids</taxon>
        <taxon>fabids</taxon>
        <taxon>Fabales</taxon>
        <taxon>Fabaceae</taxon>
        <taxon>Papilionoideae</taxon>
        <taxon>50 kb inversion clade</taxon>
        <taxon>NPAAA clade</taxon>
        <taxon>Hologalegina</taxon>
        <taxon>IRL clade</taxon>
        <taxon>Trifolieae</taxon>
        <taxon>Trifolium</taxon>
    </lineage>
</organism>
<gene>
    <name evidence="6" type="ORF">A2U01_0008786</name>
</gene>
<sequence>MSRKINSESLEGVHENLERSLCPTKLENLERSVCPTTMLENPQLRWSFIRKVYSIITFQFFLITVAVSIGVFLRSVSNFFIKTTQGFVLYVVLIFVPFLAMYPLYYYYDRKHPLSYLLLLIFNVSSAIPVGLTCAFVSEYVNFDGFLVLSQRLFFAIAASPLSNTRFCLSYAQAIVAYWLLLCFIDVLLMLLDLVQSQ</sequence>
<keyword evidence="7" id="KW-1185">Reference proteome</keyword>
<dbReference type="GO" id="GO:0016020">
    <property type="term" value="C:membrane"/>
    <property type="evidence" value="ECO:0007669"/>
    <property type="project" value="UniProtKB-SubCell"/>
</dbReference>
<evidence type="ECO:0000256" key="4">
    <source>
        <dbReference type="ARBA" id="ARBA00023136"/>
    </source>
</evidence>
<evidence type="ECO:0000256" key="1">
    <source>
        <dbReference type="ARBA" id="ARBA00004141"/>
    </source>
</evidence>
<proteinExistence type="inferred from homology"/>
<keyword evidence="3 5" id="KW-1133">Transmembrane helix</keyword>
<name>A0A392MLD2_9FABA</name>
<dbReference type="AlphaFoldDB" id="A0A392MLD2"/>
<reference evidence="6 7" key="1">
    <citation type="journal article" date="2018" name="Front. Plant Sci.">
        <title>Red Clover (Trifolium pratense) and Zigzag Clover (T. medium) - A Picture of Genomic Similarities and Differences.</title>
        <authorList>
            <person name="Dluhosova J."/>
            <person name="Istvanek J."/>
            <person name="Nedelnik J."/>
            <person name="Repkova J."/>
        </authorList>
    </citation>
    <scope>NUCLEOTIDE SEQUENCE [LARGE SCALE GENOMIC DNA]</scope>
    <source>
        <strain evidence="7">cv. 10/8</strain>
        <tissue evidence="6">Leaf</tissue>
    </source>
</reference>
<dbReference type="InterPro" id="IPR006214">
    <property type="entry name" value="Bax_inhibitor_1-related"/>
</dbReference>
<protein>
    <submittedName>
        <fullName evidence="6">BI1-like protein</fullName>
    </submittedName>
</protein>
<evidence type="ECO:0000256" key="2">
    <source>
        <dbReference type="ARBA" id="ARBA00022692"/>
    </source>
</evidence>
<comment type="similarity">
    <text evidence="5">Belongs to the BI1 family.</text>
</comment>
<keyword evidence="4 5" id="KW-0472">Membrane</keyword>
<feature type="transmembrane region" description="Helical" evidence="5">
    <location>
        <begin position="114"/>
        <end position="138"/>
    </location>
</feature>
<evidence type="ECO:0000313" key="6">
    <source>
        <dbReference type="EMBL" id="MCH87905.1"/>
    </source>
</evidence>
<evidence type="ECO:0000256" key="5">
    <source>
        <dbReference type="RuleBase" id="RU004379"/>
    </source>
</evidence>
<dbReference type="EMBL" id="LXQA010013124">
    <property type="protein sequence ID" value="MCH87905.1"/>
    <property type="molecule type" value="Genomic_DNA"/>
</dbReference>
<dbReference type="PANTHER" id="PTHR23291">
    <property type="entry name" value="BAX INHIBITOR-RELATED"/>
    <property type="match status" value="1"/>
</dbReference>
<dbReference type="Proteomes" id="UP000265520">
    <property type="component" value="Unassembled WGS sequence"/>
</dbReference>
<comment type="caution">
    <text evidence="6">The sequence shown here is derived from an EMBL/GenBank/DDBJ whole genome shotgun (WGS) entry which is preliminary data.</text>
</comment>
<evidence type="ECO:0000313" key="7">
    <source>
        <dbReference type="Proteomes" id="UP000265520"/>
    </source>
</evidence>
<comment type="subcellular location">
    <subcellularLocation>
        <location evidence="1">Membrane</location>
        <topology evidence="1">Multi-pass membrane protein</topology>
    </subcellularLocation>
</comment>
<keyword evidence="2 5" id="KW-0812">Transmembrane</keyword>
<comment type="caution">
    <text evidence="5">Lacks conserved residue(s) required for the propagation of feature annotation.</text>
</comment>